<comment type="similarity">
    <text evidence="3">Belongs to the class-I aminoacyl-tRNA synthetase family.</text>
</comment>
<feature type="non-terminal residue" evidence="5">
    <location>
        <position position="494"/>
    </location>
</feature>
<dbReference type="InterPro" id="IPR001278">
    <property type="entry name" value="Arg-tRNA-ligase"/>
</dbReference>
<dbReference type="InterPro" id="IPR014729">
    <property type="entry name" value="Rossmann-like_a/b/a_fold"/>
</dbReference>
<dbReference type="AlphaFoldDB" id="A0A0X3PVE3"/>
<dbReference type="GO" id="GO:0005524">
    <property type="term" value="F:ATP binding"/>
    <property type="evidence" value="ECO:0007669"/>
    <property type="project" value="UniProtKB-KW"/>
</dbReference>
<dbReference type="EMBL" id="GEEE01007392">
    <property type="protein sequence ID" value="JAP55833.1"/>
    <property type="molecule type" value="Transcribed_RNA"/>
</dbReference>
<sequence>MKDPIKTCLDLGLLTVSPKVCSQLIQRPEGRPQSVAVEFSSINIAKPMHMGHFRATVIGNFVRNINVAAGNNVVAINYLGDWGTQFGMLSLGFQKFGDHTLLDNDPLKHLHSVYVRACRTLGDSEPGKSDASALATLLEHSKDPELLDLWQRFRSVSLAELKKLYLRMNIQFDRYEFESQFVKRAMDVVNRLIASRLAKRESDGCVTASSHEAGKRVTLLKSDGGTLYLTRDLAAAISRSEDLKFDRIHYVVEDGQREHFLNLQNLLWRLGYTWAKPESSPWPLHVRFARVLGASTRHGSGLFLSDVLDAAQREAFARMQKSPYTRTLLYEQDDDGCGPSPSLPFCRFEEVSEEARRVADQMGVTWLVTEMLAKPRLLPVKTSLTVRNEELSLKSGSHPVADQRDLTGLGLQYCHARLCSLEEKAVTAGLLSSSMDELEASQTMFSALYSLPTSRASKVVEDELCAHLVTLPQMLTQAYVSYEAHYVFRYCQRL</sequence>
<dbReference type="GO" id="GO:0005739">
    <property type="term" value="C:mitochondrion"/>
    <property type="evidence" value="ECO:0007669"/>
    <property type="project" value="TreeGrafter"/>
</dbReference>
<dbReference type="SUPFAM" id="SSF47323">
    <property type="entry name" value="Anticodon-binding domain of a subclass of class I aminoacyl-tRNA synthetases"/>
    <property type="match status" value="1"/>
</dbReference>
<dbReference type="Pfam" id="PF00750">
    <property type="entry name" value="tRNA-synt_1d"/>
    <property type="match status" value="1"/>
</dbReference>
<dbReference type="SUPFAM" id="SSF52374">
    <property type="entry name" value="Nucleotidylyl transferase"/>
    <property type="match status" value="1"/>
</dbReference>
<keyword evidence="3" id="KW-0547">Nucleotide-binding</keyword>
<dbReference type="Gene3D" id="3.40.50.620">
    <property type="entry name" value="HUPs"/>
    <property type="match status" value="1"/>
</dbReference>
<keyword evidence="3" id="KW-0030">Aminoacyl-tRNA synthetase</keyword>
<comment type="function">
    <text evidence="2">Catalyzes the attachment of arginine to tRNA(Arg) in a two-step reaction: arginine is first activated by ATP to form Arg-AMP and then transferred to the acceptor end of tRNA(Arg).</text>
</comment>
<dbReference type="PANTHER" id="PTHR11956">
    <property type="entry name" value="ARGINYL-TRNA SYNTHETASE"/>
    <property type="match status" value="1"/>
</dbReference>
<dbReference type="InterPro" id="IPR035684">
    <property type="entry name" value="ArgRS_core"/>
</dbReference>
<evidence type="ECO:0000313" key="5">
    <source>
        <dbReference type="EMBL" id="JAP55833.1"/>
    </source>
</evidence>
<dbReference type="PANTHER" id="PTHR11956:SF11">
    <property type="entry name" value="ARGININE--TRNA LIGASE, MITOCHONDRIAL-RELATED"/>
    <property type="match status" value="1"/>
</dbReference>
<keyword evidence="3" id="KW-0067">ATP-binding</keyword>
<keyword evidence="3 5" id="KW-0436">Ligase</keyword>
<evidence type="ECO:0000256" key="1">
    <source>
        <dbReference type="ARBA" id="ARBA00039495"/>
    </source>
</evidence>
<name>A0A0X3PVE3_SCHSO</name>
<evidence type="ECO:0000259" key="4">
    <source>
        <dbReference type="Pfam" id="PF00750"/>
    </source>
</evidence>
<reference evidence="5" key="1">
    <citation type="submission" date="2016-01" db="EMBL/GenBank/DDBJ databases">
        <title>Reference transcriptome for the parasite Schistocephalus solidus: insights into the molecular evolution of parasitism.</title>
        <authorList>
            <person name="Hebert F.O."/>
            <person name="Grambauer S."/>
            <person name="Barber I."/>
            <person name="Landry C.R."/>
            <person name="Aubin-Horth N."/>
        </authorList>
    </citation>
    <scope>NUCLEOTIDE SEQUENCE</scope>
</reference>
<dbReference type="Gene3D" id="1.10.730.10">
    <property type="entry name" value="Isoleucyl-tRNA Synthetase, Domain 1"/>
    <property type="match status" value="1"/>
</dbReference>
<dbReference type="GO" id="GO:0032543">
    <property type="term" value="P:mitochondrial translation"/>
    <property type="evidence" value="ECO:0007669"/>
    <property type="project" value="TreeGrafter"/>
</dbReference>
<accession>A0A0X3PVE3</accession>
<dbReference type="InterPro" id="IPR009080">
    <property type="entry name" value="tRNAsynth_Ia_anticodon-bd"/>
</dbReference>
<dbReference type="GO" id="GO:0004814">
    <property type="term" value="F:arginine-tRNA ligase activity"/>
    <property type="evidence" value="ECO:0007669"/>
    <property type="project" value="InterPro"/>
</dbReference>
<evidence type="ECO:0000256" key="3">
    <source>
        <dbReference type="RuleBase" id="RU363038"/>
    </source>
</evidence>
<keyword evidence="3" id="KW-0648">Protein biosynthesis</keyword>
<gene>
    <name evidence="5" type="primary">SYRM</name>
    <name evidence="5" type="ORF">TR144048</name>
</gene>
<proteinExistence type="inferred from homology"/>
<evidence type="ECO:0000256" key="2">
    <source>
        <dbReference type="ARBA" id="ARBA00049595"/>
    </source>
</evidence>
<dbReference type="PRINTS" id="PR01038">
    <property type="entry name" value="TRNASYNTHARG"/>
</dbReference>
<protein>
    <recommendedName>
        <fullName evidence="1">Probable arginine--tRNA ligase, mitochondrial</fullName>
    </recommendedName>
</protein>
<feature type="domain" description="Arginyl-tRNA synthetase catalytic core" evidence="4">
    <location>
        <begin position="28"/>
        <end position="320"/>
    </location>
</feature>
<dbReference type="GO" id="GO:0006420">
    <property type="term" value="P:arginyl-tRNA aminoacylation"/>
    <property type="evidence" value="ECO:0007669"/>
    <property type="project" value="InterPro"/>
</dbReference>
<organism evidence="5">
    <name type="scientific">Schistocephalus solidus</name>
    <name type="common">Tapeworm</name>
    <dbReference type="NCBI Taxonomy" id="70667"/>
    <lineage>
        <taxon>Eukaryota</taxon>
        <taxon>Metazoa</taxon>
        <taxon>Spiralia</taxon>
        <taxon>Lophotrochozoa</taxon>
        <taxon>Platyhelminthes</taxon>
        <taxon>Cestoda</taxon>
        <taxon>Eucestoda</taxon>
        <taxon>Diphyllobothriidea</taxon>
        <taxon>Diphyllobothriidae</taxon>
        <taxon>Schistocephalus</taxon>
    </lineage>
</organism>